<accession>A0A8S8ZE56</accession>
<gene>
    <name evidence="2" type="ORF">SMACR_08531</name>
</gene>
<sequence length="99" mass="10717">MPGSPRSPMKKRMENGLVELRTGAKNDSQQVQGHDSQPVHSPPQGHDSIDGDVLHPGNKKHAGDGVHLEGSIVRRRPSFLPPPTPVFIDAVDRTIESGE</sequence>
<reference evidence="2 3" key="1">
    <citation type="submission" date="2017-07" db="EMBL/GenBank/DDBJ databases">
        <title>Genome sequence of the Sordaria macrospora wild type strain R19027.</title>
        <authorList>
            <person name="Nowrousian M."/>
            <person name="Teichert I."/>
            <person name="Kueck U."/>
        </authorList>
    </citation>
    <scope>NUCLEOTIDE SEQUENCE [LARGE SCALE GENOMIC DNA]</scope>
    <source>
        <strain evidence="2 3">R19027</strain>
        <tissue evidence="2">Mycelium</tissue>
    </source>
</reference>
<proteinExistence type="predicted"/>
<feature type="region of interest" description="Disordered" evidence="1">
    <location>
        <begin position="1"/>
        <end position="65"/>
    </location>
</feature>
<dbReference type="EMBL" id="NMPR01000219">
    <property type="protein sequence ID" value="KAA8627949.1"/>
    <property type="molecule type" value="Genomic_DNA"/>
</dbReference>
<evidence type="ECO:0000313" key="2">
    <source>
        <dbReference type="EMBL" id="KAA8627949.1"/>
    </source>
</evidence>
<protein>
    <submittedName>
        <fullName evidence="2">Uncharacterized protein</fullName>
    </submittedName>
</protein>
<name>A0A8S8ZE56_SORMA</name>
<feature type="compositionally biased region" description="Polar residues" evidence="1">
    <location>
        <begin position="25"/>
        <end position="39"/>
    </location>
</feature>
<organism evidence="2 3">
    <name type="scientific">Sordaria macrospora</name>
    <dbReference type="NCBI Taxonomy" id="5147"/>
    <lineage>
        <taxon>Eukaryota</taxon>
        <taxon>Fungi</taxon>
        <taxon>Dikarya</taxon>
        <taxon>Ascomycota</taxon>
        <taxon>Pezizomycotina</taxon>
        <taxon>Sordariomycetes</taxon>
        <taxon>Sordariomycetidae</taxon>
        <taxon>Sordariales</taxon>
        <taxon>Sordariaceae</taxon>
        <taxon>Sordaria</taxon>
    </lineage>
</organism>
<dbReference type="Proteomes" id="UP000433876">
    <property type="component" value="Unassembled WGS sequence"/>
</dbReference>
<dbReference type="VEuPathDB" id="FungiDB:SMAC_08531"/>
<comment type="caution">
    <text evidence="2">The sequence shown here is derived from an EMBL/GenBank/DDBJ whole genome shotgun (WGS) entry which is preliminary data.</text>
</comment>
<evidence type="ECO:0000313" key="3">
    <source>
        <dbReference type="Proteomes" id="UP000433876"/>
    </source>
</evidence>
<evidence type="ECO:0000256" key="1">
    <source>
        <dbReference type="SAM" id="MobiDB-lite"/>
    </source>
</evidence>
<dbReference type="AlphaFoldDB" id="A0A8S8ZE56"/>